<dbReference type="RefSeq" id="WP_005005821.1">
    <property type="nucleotide sequence ID" value="NZ_CP082144.1"/>
</dbReference>
<proteinExistence type="predicted"/>
<feature type="chain" id="PRO_5010209896" evidence="1">
    <location>
        <begin position="23"/>
        <end position="141"/>
    </location>
</feature>
<feature type="signal peptide" evidence="1">
    <location>
        <begin position="1"/>
        <end position="22"/>
    </location>
</feature>
<dbReference type="AlphaFoldDB" id="A0A1P8KGT8"/>
<gene>
    <name evidence="2" type="ORF">BAA96_1p0188</name>
</gene>
<name>A0A1P8KGT8_ACILW</name>
<reference evidence="2" key="1">
    <citation type="journal article" date="2016" name="Biomed. Res. Int.">
        <title>Resistance of Permafrost and Modern Acinetobacter lwoffii Strains to Heavy Metals and Arsenic Revealed by Genome Analysis.</title>
        <authorList>
            <person name="Mindlin S."/>
            <person name="Petrenko A."/>
            <person name="Kurakov A."/>
            <person name="Beletsky A."/>
            <person name="Mardanov A."/>
            <person name="Petrova M."/>
        </authorList>
    </citation>
    <scope>NUCLEOTIDE SEQUENCE</scope>
    <source>
        <strain evidence="2">ED23-35</strain>
        <plasmid evidence="2">pALWED1.1</plasmid>
    </source>
</reference>
<evidence type="ECO:0000256" key="1">
    <source>
        <dbReference type="SAM" id="SignalP"/>
    </source>
</evidence>
<geneLocation type="plasmid" evidence="2">
    <name>pALWED1.1</name>
</geneLocation>
<accession>A0A1P8KGT8</accession>
<sequence length="141" mass="15863">MKKFLSLALICAATIITSSANAGYKTKAEAIQAYNKVQAEYQKCVFNYNEARDSEYGSPELKCNTPYNQSLTRFIKDVRAESQKNAAAWQAINIQHIKFSQNCDSQTMVSSYNPSFFIRQSYMCESSAFTSLAQVAIDLSY</sequence>
<dbReference type="EMBL" id="KX426227">
    <property type="protein sequence ID" value="APW48893.1"/>
    <property type="molecule type" value="Genomic_DNA"/>
</dbReference>
<keyword evidence="1" id="KW-0732">Signal</keyword>
<keyword evidence="2" id="KW-0614">Plasmid</keyword>
<organism evidence="2">
    <name type="scientific">Acinetobacter lwoffii</name>
    <dbReference type="NCBI Taxonomy" id="28090"/>
    <lineage>
        <taxon>Bacteria</taxon>
        <taxon>Pseudomonadati</taxon>
        <taxon>Pseudomonadota</taxon>
        <taxon>Gammaproteobacteria</taxon>
        <taxon>Moraxellales</taxon>
        <taxon>Moraxellaceae</taxon>
        <taxon>Acinetobacter</taxon>
    </lineage>
</organism>
<evidence type="ECO:0000313" key="2">
    <source>
        <dbReference type="EMBL" id="APW48893.1"/>
    </source>
</evidence>
<protein>
    <submittedName>
        <fullName evidence="2">Uncharacterized protein</fullName>
    </submittedName>
</protein>